<dbReference type="EMBL" id="AP008207">
    <property type="protein sequence ID" value="BAH91420.1"/>
    <property type="molecule type" value="Genomic_DNA"/>
</dbReference>
<evidence type="ECO:0000256" key="1">
    <source>
        <dbReference type="SAM" id="MobiDB-lite"/>
    </source>
</evidence>
<gene>
    <name evidence="2" type="ordered locus">Os01g0894650</name>
</gene>
<accession>C7IXS5</accession>
<reference evidence="2 3" key="1">
    <citation type="journal article" date="2005" name="Nature">
        <title>The map-based sequence of the rice genome.</title>
        <authorList>
            <consortium name="International rice genome sequencing project (IRGSP)"/>
            <person name="Matsumoto T."/>
            <person name="Wu J."/>
            <person name="Kanamori H."/>
            <person name="Katayose Y."/>
            <person name="Fujisawa M."/>
            <person name="Namiki N."/>
            <person name="Mizuno H."/>
            <person name="Yamamoto K."/>
            <person name="Antonio B.A."/>
            <person name="Baba T."/>
            <person name="Sakata K."/>
            <person name="Nagamura Y."/>
            <person name="Aoki H."/>
            <person name="Arikawa K."/>
            <person name="Arita K."/>
            <person name="Bito T."/>
            <person name="Chiden Y."/>
            <person name="Fujitsuka N."/>
            <person name="Fukunaka R."/>
            <person name="Hamada M."/>
            <person name="Harada C."/>
            <person name="Hayashi A."/>
            <person name="Hijishita S."/>
            <person name="Honda M."/>
            <person name="Hosokawa S."/>
            <person name="Ichikawa Y."/>
            <person name="Idonuma A."/>
            <person name="Iijima M."/>
            <person name="Ikeda M."/>
            <person name="Ikeno M."/>
            <person name="Ito K."/>
            <person name="Ito S."/>
            <person name="Ito T."/>
            <person name="Ito Y."/>
            <person name="Ito Y."/>
            <person name="Iwabuchi A."/>
            <person name="Kamiya K."/>
            <person name="Karasawa W."/>
            <person name="Kurita K."/>
            <person name="Katagiri S."/>
            <person name="Kikuta A."/>
            <person name="Kobayashi H."/>
            <person name="Kobayashi N."/>
            <person name="Machita K."/>
            <person name="Maehara T."/>
            <person name="Masukawa M."/>
            <person name="Mizubayashi T."/>
            <person name="Mukai Y."/>
            <person name="Nagasaki H."/>
            <person name="Nagata Y."/>
            <person name="Naito S."/>
            <person name="Nakashima M."/>
            <person name="Nakama Y."/>
            <person name="Nakamichi Y."/>
            <person name="Nakamura M."/>
            <person name="Meguro A."/>
            <person name="Negishi M."/>
            <person name="Ohta I."/>
            <person name="Ohta T."/>
            <person name="Okamoto M."/>
            <person name="Ono N."/>
            <person name="Saji S."/>
            <person name="Sakaguchi M."/>
            <person name="Sakai K."/>
            <person name="Shibata M."/>
            <person name="Shimokawa T."/>
            <person name="Song J."/>
            <person name="Takazaki Y."/>
            <person name="Terasawa K."/>
            <person name="Tsugane M."/>
            <person name="Tsuji K."/>
            <person name="Ueda S."/>
            <person name="Waki K."/>
            <person name="Yamagata H."/>
            <person name="Yamamoto M."/>
            <person name="Yamamoto S."/>
            <person name="Yamane H."/>
            <person name="Yoshiki S."/>
            <person name="Yoshihara R."/>
            <person name="Yukawa K."/>
            <person name="Zhong H."/>
            <person name="Yano M."/>
            <person name="Yuan Q."/>
            <person name="Ouyang S."/>
            <person name="Liu J."/>
            <person name="Jones K.M."/>
            <person name="Gansberger K."/>
            <person name="Moffat K."/>
            <person name="Hill J."/>
            <person name="Bera J."/>
            <person name="Fadrosh D."/>
            <person name="Jin S."/>
            <person name="Johri S."/>
            <person name="Kim M."/>
            <person name="Overton L."/>
            <person name="Reardon M."/>
            <person name="Tsitrin T."/>
            <person name="Vuong H."/>
            <person name="Weaver B."/>
            <person name="Ciecko A."/>
            <person name="Tallon L."/>
            <person name="Jackson J."/>
            <person name="Pai G."/>
            <person name="Aken S.V."/>
            <person name="Utterback T."/>
            <person name="Reidmuller S."/>
            <person name="Feldblyum T."/>
            <person name="Hsiao J."/>
            <person name="Zismann V."/>
            <person name="Iobst S."/>
            <person name="de Vazeille A.R."/>
            <person name="Buell C.R."/>
            <person name="Ying K."/>
            <person name="Li Y."/>
            <person name="Lu T."/>
            <person name="Huang Y."/>
            <person name="Zhao Q."/>
            <person name="Feng Q."/>
            <person name="Zhang L."/>
            <person name="Zhu J."/>
            <person name="Weng Q."/>
            <person name="Mu J."/>
            <person name="Lu Y."/>
            <person name="Fan D."/>
            <person name="Liu Y."/>
            <person name="Guan J."/>
            <person name="Zhang Y."/>
            <person name="Yu S."/>
            <person name="Liu X."/>
            <person name="Zhang Y."/>
            <person name="Hong G."/>
            <person name="Han B."/>
            <person name="Choisne N."/>
            <person name="Demange N."/>
            <person name="Orjeda G."/>
            <person name="Samain S."/>
            <person name="Cattolico L."/>
            <person name="Pelletier E."/>
            <person name="Couloux A."/>
            <person name="Segurens B."/>
            <person name="Wincker P."/>
            <person name="D'Hont A."/>
            <person name="Scarpelli C."/>
            <person name="Weissenbach J."/>
            <person name="Salanoubat M."/>
            <person name="Quetier F."/>
            <person name="Yu Y."/>
            <person name="Kim H.R."/>
            <person name="Rambo T."/>
            <person name="Currie J."/>
            <person name="Collura K."/>
            <person name="Luo M."/>
            <person name="Yang T."/>
            <person name="Ammiraju J.S.S."/>
            <person name="Engler F."/>
            <person name="Soderlund C."/>
            <person name="Wing R.A."/>
            <person name="Palmer L.E."/>
            <person name="de la Bastide M."/>
            <person name="Spiegel L."/>
            <person name="Nascimento L."/>
            <person name="Zutavern T."/>
            <person name="O'Shaughnessy A."/>
            <person name="Dike S."/>
            <person name="Dedhia N."/>
            <person name="Preston R."/>
            <person name="Balija V."/>
            <person name="McCombie W.R."/>
            <person name="Chow T."/>
            <person name="Chen H."/>
            <person name="Chung M."/>
            <person name="Chen C."/>
            <person name="Shaw J."/>
            <person name="Wu H."/>
            <person name="Hsiao K."/>
            <person name="Chao Y."/>
            <person name="Chu M."/>
            <person name="Cheng C."/>
            <person name="Hour A."/>
            <person name="Lee P."/>
            <person name="Lin S."/>
            <person name="Lin Y."/>
            <person name="Liou J."/>
            <person name="Liu S."/>
            <person name="Hsing Y."/>
            <person name="Raghuvanshi S."/>
            <person name="Mohanty A."/>
            <person name="Bharti A.K."/>
            <person name="Gaur A."/>
            <person name="Gupta V."/>
            <person name="Kumar D."/>
            <person name="Ravi V."/>
            <person name="Vij S."/>
            <person name="Kapur A."/>
            <person name="Khurana P."/>
            <person name="Khurana P."/>
            <person name="Khurana J.P."/>
            <person name="Tyagi A.K."/>
            <person name="Gaikwad K."/>
            <person name="Singh A."/>
            <person name="Dalal V."/>
            <person name="Srivastava S."/>
            <person name="Dixit A."/>
            <person name="Pal A.K."/>
            <person name="Ghazi I.A."/>
            <person name="Yadav M."/>
            <person name="Pandit A."/>
            <person name="Bhargava A."/>
            <person name="Sureshbabu K."/>
            <person name="Batra K."/>
            <person name="Sharma T.R."/>
            <person name="Mohapatra T."/>
            <person name="Singh N.K."/>
            <person name="Messing J."/>
            <person name="Nelson A.B."/>
            <person name="Fuks G."/>
            <person name="Kavchok S."/>
            <person name="Keizer G."/>
            <person name="Linton E."/>
            <person name="Llaca V."/>
            <person name="Song R."/>
            <person name="Tanyolac B."/>
            <person name="Young S."/>
            <person name="Ho-Il K."/>
            <person name="Hahn J.H."/>
            <person name="Sangsakoo G."/>
            <person name="Vanavichit A."/>
            <person name="de Mattos Luiz.A.T."/>
            <person name="Zimmer P.D."/>
            <person name="Malone G."/>
            <person name="Dellagostin O."/>
            <person name="de Oliveira A.C."/>
            <person name="Bevan M."/>
            <person name="Bancroft I."/>
            <person name="Minx P."/>
            <person name="Cordum H."/>
            <person name="Wilson R."/>
            <person name="Cheng Z."/>
            <person name="Jin W."/>
            <person name="Jiang J."/>
            <person name="Leong S.A."/>
            <person name="Iwama H."/>
            <person name="Gojobori T."/>
            <person name="Itoh T."/>
            <person name="Niimura Y."/>
            <person name="Fujii Y."/>
            <person name="Habara T."/>
            <person name="Sakai H."/>
            <person name="Sato Y."/>
            <person name="Wilson G."/>
            <person name="Kumar K."/>
            <person name="McCouch S."/>
            <person name="Juretic N."/>
            <person name="Hoen D."/>
            <person name="Wright S."/>
            <person name="Bruskiewich R."/>
            <person name="Bureau T."/>
            <person name="Miyao A."/>
            <person name="Hirochika H."/>
            <person name="Nishikawa T."/>
            <person name="Kadowaki K."/>
            <person name="Sugiura M."/>
            <person name="Burr B."/>
            <person name="Sasaki T."/>
        </authorList>
    </citation>
    <scope>NUCLEOTIDE SEQUENCE [LARGE SCALE GENOMIC DNA]</scope>
    <source>
        <strain evidence="3">cv. Nipponbare</strain>
    </source>
</reference>
<feature type="region of interest" description="Disordered" evidence="1">
    <location>
        <begin position="23"/>
        <end position="45"/>
    </location>
</feature>
<protein>
    <submittedName>
        <fullName evidence="2">Os01g0894650 protein</fullName>
    </submittedName>
</protein>
<evidence type="ECO:0000313" key="2">
    <source>
        <dbReference type="EMBL" id="BAH91420.1"/>
    </source>
</evidence>
<name>C7IXS5_ORYSJ</name>
<proteinExistence type="predicted"/>
<dbReference type="Proteomes" id="UP000000763">
    <property type="component" value="Chromosome 1"/>
</dbReference>
<dbReference type="AlphaFoldDB" id="C7IXS5"/>
<organism evidence="2 3">
    <name type="scientific">Oryza sativa subsp. japonica</name>
    <name type="common">Rice</name>
    <dbReference type="NCBI Taxonomy" id="39947"/>
    <lineage>
        <taxon>Eukaryota</taxon>
        <taxon>Viridiplantae</taxon>
        <taxon>Streptophyta</taxon>
        <taxon>Embryophyta</taxon>
        <taxon>Tracheophyta</taxon>
        <taxon>Spermatophyta</taxon>
        <taxon>Magnoliopsida</taxon>
        <taxon>Liliopsida</taxon>
        <taxon>Poales</taxon>
        <taxon>Poaceae</taxon>
        <taxon>BOP clade</taxon>
        <taxon>Oryzoideae</taxon>
        <taxon>Oryzeae</taxon>
        <taxon>Oryzinae</taxon>
        <taxon>Oryza</taxon>
        <taxon>Oryza sativa</taxon>
    </lineage>
</organism>
<dbReference type="KEGG" id="dosa:Os01g0894650"/>
<reference evidence="3" key="2">
    <citation type="journal article" date="2008" name="Nucleic Acids Res.">
        <title>The rice annotation project database (RAP-DB): 2008 update.</title>
        <authorList>
            <consortium name="The rice annotation project (RAP)"/>
        </authorList>
    </citation>
    <scope>GENOME REANNOTATION</scope>
    <source>
        <strain evidence="3">cv. Nipponbare</strain>
    </source>
</reference>
<sequence>MSGDSGDAPLMCDEVVDVVGHTGGGIGSVNLGNGRQHSAQSTQIS</sequence>
<feature type="compositionally biased region" description="Polar residues" evidence="1">
    <location>
        <begin position="35"/>
        <end position="45"/>
    </location>
</feature>
<evidence type="ECO:0000313" key="3">
    <source>
        <dbReference type="Proteomes" id="UP000000763"/>
    </source>
</evidence>